<dbReference type="EMBL" id="BLXT01008389">
    <property type="protein sequence ID" value="GFO48444.1"/>
    <property type="molecule type" value="Genomic_DNA"/>
</dbReference>
<gene>
    <name evidence="1" type="ORF">PoB_007494900</name>
</gene>
<evidence type="ECO:0000313" key="1">
    <source>
        <dbReference type="EMBL" id="GFO48444.1"/>
    </source>
</evidence>
<accession>A0AAV4DW71</accession>
<evidence type="ECO:0000313" key="2">
    <source>
        <dbReference type="Proteomes" id="UP000735302"/>
    </source>
</evidence>
<name>A0AAV4DW71_9GAST</name>
<dbReference type="Proteomes" id="UP000735302">
    <property type="component" value="Unassembled WGS sequence"/>
</dbReference>
<reference evidence="1 2" key="1">
    <citation type="journal article" date="2021" name="Elife">
        <title>Chloroplast acquisition without the gene transfer in kleptoplastic sea slugs, Plakobranchus ocellatus.</title>
        <authorList>
            <person name="Maeda T."/>
            <person name="Takahashi S."/>
            <person name="Yoshida T."/>
            <person name="Shimamura S."/>
            <person name="Takaki Y."/>
            <person name="Nagai Y."/>
            <person name="Toyoda A."/>
            <person name="Suzuki Y."/>
            <person name="Arimoto A."/>
            <person name="Ishii H."/>
            <person name="Satoh N."/>
            <person name="Nishiyama T."/>
            <person name="Hasebe M."/>
            <person name="Maruyama T."/>
            <person name="Minagawa J."/>
            <person name="Obokata J."/>
            <person name="Shigenobu S."/>
        </authorList>
    </citation>
    <scope>NUCLEOTIDE SEQUENCE [LARGE SCALE GENOMIC DNA]</scope>
</reference>
<proteinExistence type="predicted"/>
<dbReference type="AlphaFoldDB" id="A0AAV4DW71"/>
<organism evidence="1 2">
    <name type="scientific">Plakobranchus ocellatus</name>
    <dbReference type="NCBI Taxonomy" id="259542"/>
    <lineage>
        <taxon>Eukaryota</taxon>
        <taxon>Metazoa</taxon>
        <taxon>Spiralia</taxon>
        <taxon>Lophotrochozoa</taxon>
        <taxon>Mollusca</taxon>
        <taxon>Gastropoda</taxon>
        <taxon>Heterobranchia</taxon>
        <taxon>Euthyneura</taxon>
        <taxon>Panpulmonata</taxon>
        <taxon>Sacoglossa</taxon>
        <taxon>Placobranchoidea</taxon>
        <taxon>Plakobranchidae</taxon>
        <taxon>Plakobranchus</taxon>
    </lineage>
</organism>
<protein>
    <submittedName>
        <fullName evidence="1">Uncharacterized protein</fullName>
    </submittedName>
</protein>
<comment type="caution">
    <text evidence="1">The sequence shown here is derived from an EMBL/GenBank/DDBJ whole genome shotgun (WGS) entry which is preliminary data.</text>
</comment>
<keyword evidence="2" id="KW-1185">Reference proteome</keyword>
<sequence>MEDRIKPLPKYIAAIRSYPTSPDIRSTGWGKPTVLLMPPPDVASEEFKEVMCRAMESISSISWNVIGKETRKDPILSCIVGAIISGHEPDPALCGECARYVMRCMRRKVSSFTSAR</sequence>